<dbReference type="PANTHER" id="PTHR33592">
    <property type="entry name" value="TRANSMEMBRANE PROTEIN"/>
    <property type="match status" value="1"/>
</dbReference>
<reference evidence="3" key="1">
    <citation type="submission" date="2022-02" db="EMBL/GenBank/DDBJ databases">
        <authorList>
            <person name="Henning P.M."/>
            <person name="McCubbin A.G."/>
            <person name="Shore J.S."/>
        </authorList>
    </citation>
    <scope>NUCLEOTIDE SEQUENCE</scope>
    <source>
        <strain evidence="3">F60SS</strain>
        <tissue evidence="3">Leaves</tissue>
    </source>
</reference>
<organism evidence="3 4">
    <name type="scientific">Turnera subulata</name>
    <dbReference type="NCBI Taxonomy" id="218843"/>
    <lineage>
        <taxon>Eukaryota</taxon>
        <taxon>Viridiplantae</taxon>
        <taxon>Streptophyta</taxon>
        <taxon>Embryophyta</taxon>
        <taxon>Tracheophyta</taxon>
        <taxon>Spermatophyta</taxon>
        <taxon>Magnoliopsida</taxon>
        <taxon>eudicotyledons</taxon>
        <taxon>Gunneridae</taxon>
        <taxon>Pentapetalae</taxon>
        <taxon>rosids</taxon>
        <taxon>fabids</taxon>
        <taxon>Malpighiales</taxon>
        <taxon>Passifloraceae</taxon>
        <taxon>Turnera</taxon>
    </lineage>
</organism>
<evidence type="ECO:0000256" key="1">
    <source>
        <dbReference type="SAM" id="MobiDB-lite"/>
    </source>
</evidence>
<comment type="caution">
    <text evidence="3">The sequence shown here is derived from an EMBL/GenBank/DDBJ whole genome shotgun (WGS) entry which is preliminary data.</text>
</comment>
<evidence type="ECO:0000256" key="2">
    <source>
        <dbReference type="SAM" id="Phobius"/>
    </source>
</evidence>
<keyword evidence="2" id="KW-1133">Transmembrane helix</keyword>
<dbReference type="EMBL" id="JAKUCV010005247">
    <property type="protein sequence ID" value="KAJ4831932.1"/>
    <property type="molecule type" value="Genomic_DNA"/>
</dbReference>
<name>A0A9Q0J8F7_9ROSI</name>
<keyword evidence="2" id="KW-0472">Membrane</keyword>
<gene>
    <name evidence="3" type="ORF">Tsubulata_034548</name>
</gene>
<feature type="transmembrane region" description="Helical" evidence="2">
    <location>
        <begin position="25"/>
        <end position="44"/>
    </location>
</feature>
<evidence type="ECO:0000313" key="3">
    <source>
        <dbReference type="EMBL" id="KAJ4831932.1"/>
    </source>
</evidence>
<accession>A0A9Q0J8F7</accession>
<feature type="region of interest" description="Disordered" evidence="1">
    <location>
        <begin position="177"/>
        <end position="202"/>
    </location>
</feature>
<protein>
    <submittedName>
        <fullName evidence="3">Uncharacterized protein</fullName>
    </submittedName>
</protein>
<dbReference type="Proteomes" id="UP001141552">
    <property type="component" value="Unassembled WGS sequence"/>
</dbReference>
<keyword evidence="2" id="KW-0812">Transmembrane</keyword>
<sequence length="202" mass="22176">MPRTVLKSSSSQIMAFDRKSTTAQYLRFSFTLMLVIILMISITPKFGAATRPLRGEEWLKKHFVPLASLQRGPVPPSGHEPIGHDASLNGMHFAGRFMAFDRKSTRQYLRFSFTIMLALILIISSTPKLGAATRVLHGDEWLKKNSLPLQSLQRGPVPPSGGSPIGHYGASLNGMNFAGRSIHHPPPPAPLRDSSSAKFMAD</sequence>
<proteinExistence type="predicted"/>
<evidence type="ECO:0000313" key="4">
    <source>
        <dbReference type="Proteomes" id="UP001141552"/>
    </source>
</evidence>
<reference evidence="3" key="2">
    <citation type="journal article" date="2023" name="Plants (Basel)">
        <title>Annotation of the Turnera subulata (Passifloraceae) Draft Genome Reveals the S-Locus Evolved after the Divergence of Turneroideae from Passifloroideae in a Stepwise Manner.</title>
        <authorList>
            <person name="Henning P.M."/>
            <person name="Roalson E.H."/>
            <person name="Mir W."/>
            <person name="McCubbin A.G."/>
            <person name="Shore J.S."/>
        </authorList>
    </citation>
    <scope>NUCLEOTIDE SEQUENCE</scope>
    <source>
        <strain evidence="3">F60SS</strain>
    </source>
</reference>
<keyword evidence="4" id="KW-1185">Reference proteome</keyword>
<dbReference type="OrthoDB" id="1716208at2759"/>
<feature type="transmembrane region" description="Helical" evidence="2">
    <location>
        <begin position="108"/>
        <end position="126"/>
    </location>
</feature>
<dbReference type="PANTHER" id="PTHR33592:SF10">
    <property type="entry name" value="TRANSMEMBRANE PROTEIN"/>
    <property type="match status" value="1"/>
</dbReference>
<dbReference type="AlphaFoldDB" id="A0A9Q0J8F7"/>
<feature type="compositionally biased region" description="Polar residues" evidence="1">
    <location>
        <begin position="193"/>
        <end position="202"/>
    </location>
</feature>